<dbReference type="InterPro" id="IPR024423">
    <property type="entry name" value="DUF3050"/>
</dbReference>
<evidence type="ECO:0008006" key="3">
    <source>
        <dbReference type="Google" id="ProtNLM"/>
    </source>
</evidence>
<protein>
    <recommendedName>
        <fullName evidence="3">DUF3050 domain-containing protein</fullName>
    </recommendedName>
</protein>
<dbReference type="Proteomes" id="UP000199603">
    <property type="component" value="Unassembled WGS sequence"/>
</dbReference>
<dbReference type="Pfam" id="PF11251">
    <property type="entry name" value="DUF3050"/>
    <property type="match status" value="1"/>
</dbReference>
<dbReference type="Gene3D" id="1.20.910.10">
    <property type="entry name" value="Heme oxygenase-like"/>
    <property type="match status" value="1"/>
</dbReference>
<name>A0A1G6XXF8_9GAMM</name>
<evidence type="ECO:0000313" key="2">
    <source>
        <dbReference type="Proteomes" id="UP000199603"/>
    </source>
</evidence>
<organism evidence="1 2">
    <name type="scientific">Aquimonas voraii</name>
    <dbReference type="NCBI Taxonomy" id="265719"/>
    <lineage>
        <taxon>Bacteria</taxon>
        <taxon>Pseudomonadati</taxon>
        <taxon>Pseudomonadota</taxon>
        <taxon>Gammaproteobacteria</taxon>
        <taxon>Lysobacterales</taxon>
        <taxon>Lysobacteraceae</taxon>
        <taxon>Aquimonas</taxon>
    </lineage>
</organism>
<dbReference type="RefSeq" id="WP_091243365.1">
    <property type="nucleotide sequence ID" value="NZ_FNAG01000008.1"/>
</dbReference>
<evidence type="ECO:0000313" key="1">
    <source>
        <dbReference type="EMBL" id="SDD82780.1"/>
    </source>
</evidence>
<dbReference type="InterPro" id="IPR016084">
    <property type="entry name" value="Haem_Oase-like_multi-hlx"/>
</dbReference>
<reference evidence="1 2" key="1">
    <citation type="submission" date="2016-10" db="EMBL/GenBank/DDBJ databases">
        <authorList>
            <person name="de Groot N.N."/>
        </authorList>
    </citation>
    <scope>NUCLEOTIDE SEQUENCE [LARGE SCALE GENOMIC DNA]</scope>
    <source>
        <strain evidence="1 2">DSM 16957</strain>
    </source>
</reference>
<dbReference type="AlphaFoldDB" id="A0A1G6XXF8"/>
<accession>A0A1G6XXF8</accession>
<sequence length="277" mass="30801">MSTAHSHATPDPVLTSDIRELRAGLETHPVFAALKEREHLRAFMEIHIFAVWDFMSLVKRLQNELTCTQIPWMPPSNPEAARLINDIVLGEESDIGADGHPASHLDLYLGAMREVGADTRVFDRFMDALRDGEMLSVALADESIPWFVREFVSHTMDTALNGSRLQVMASFLYGRENVIPTMFQGLLDSWSLKPSDAPQFVYYLERHIELDADSHGPAAARLIGRELERNPQGLEAARLAASDALRARHQLWDGAYEVLRSLGASAPAKTPALATAF</sequence>
<proteinExistence type="predicted"/>
<keyword evidence="2" id="KW-1185">Reference proteome</keyword>
<gene>
    <name evidence="1" type="ORF">SAMN04488509_10819</name>
</gene>
<dbReference type="SUPFAM" id="SSF48613">
    <property type="entry name" value="Heme oxygenase-like"/>
    <property type="match status" value="1"/>
</dbReference>
<dbReference type="EMBL" id="FNAG01000008">
    <property type="protein sequence ID" value="SDD82780.1"/>
    <property type="molecule type" value="Genomic_DNA"/>
</dbReference>
<dbReference type="OrthoDB" id="9791270at2"/>